<evidence type="ECO:0000256" key="1">
    <source>
        <dbReference type="ARBA" id="ARBA00010857"/>
    </source>
</evidence>
<dbReference type="InterPro" id="IPR013137">
    <property type="entry name" value="Znf_TFIIB"/>
</dbReference>
<dbReference type="SUPFAM" id="SSF47954">
    <property type="entry name" value="Cyclin-like"/>
    <property type="match status" value="2"/>
</dbReference>
<feature type="region of interest" description="Disordered" evidence="7">
    <location>
        <begin position="62"/>
        <end position="126"/>
    </location>
</feature>
<comment type="similarity">
    <text evidence="1">Belongs to the TFIIB family.</text>
</comment>
<dbReference type="InterPro" id="IPR013150">
    <property type="entry name" value="TFIIB_cyclin"/>
</dbReference>
<keyword evidence="10" id="KW-1185">Reference proteome</keyword>
<dbReference type="AlphaFoldDB" id="A0ABD5MNZ6"/>
<evidence type="ECO:0000313" key="9">
    <source>
        <dbReference type="EMBL" id="MFB9825561.1"/>
    </source>
</evidence>
<evidence type="ECO:0000256" key="5">
    <source>
        <dbReference type="ARBA" id="ARBA00023015"/>
    </source>
</evidence>
<dbReference type="Gene3D" id="1.10.472.10">
    <property type="entry name" value="Cyclin-like"/>
    <property type="match status" value="1"/>
</dbReference>
<dbReference type="PANTHER" id="PTHR11618:SF13">
    <property type="entry name" value="TRANSCRIPTION INITIATION FACTOR IIB"/>
    <property type="match status" value="1"/>
</dbReference>
<dbReference type="InterPro" id="IPR000812">
    <property type="entry name" value="TFIIB"/>
</dbReference>
<dbReference type="InterPro" id="IPR036915">
    <property type="entry name" value="Cyclin-like_sf"/>
</dbReference>
<keyword evidence="3" id="KW-0479">Metal-binding</keyword>
<evidence type="ECO:0000256" key="2">
    <source>
        <dbReference type="ARBA" id="ARBA00022737"/>
    </source>
</evidence>
<keyword evidence="6" id="KW-0804">Transcription</keyword>
<dbReference type="EMBL" id="JBHMAJ010000010">
    <property type="protein sequence ID" value="MFB9825561.1"/>
    <property type="molecule type" value="Genomic_DNA"/>
</dbReference>
<evidence type="ECO:0000256" key="6">
    <source>
        <dbReference type="ARBA" id="ARBA00023163"/>
    </source>
</evidence>
<feature type="compositionally biased region" description="Basic and acidic residues" evidence="7">
    <location>
        <begin position="76"/>
        <end position="103"/>
    </location>
</feature>
<dbReference type="PRINTS" id="PR00685">
    <property type="entry name" value="TIFACTORIIB"/>
</dbReference>
<evidence type="ECO:0000259" key="8">
    <source>
        <dbReference type="SMART" id="SM00385"/>
    </source>
</evidence>
<organism evidence="9 10">
    <name type="scientific">Halobaculum roseum</name>
    <dbReference type="NCBI Taxonomy" id="2175149"/>
    <lineage>
        <taxon>Archaea</taxon>
        <taxon>Methanobacteriati</taxon>
        <taxon>Methanobacteriota</taxon>
        <taxon>Stenosarchaea group</taxon>
        <taxon>Halobacteria</taxon>
        <taxon>Halobacteriales</taxon>
        <taxon>Haloferacaceae</taxon>
        <taxon>Halobaculum</taxon>
    </lineage>
</organism>
<evidence type="ECO:0000256" key="3">
    <source>
        <dbReference type="ARBA" id="ARBA00022771"/>
    </source>
</evidence>
<dbReference type="GeneID" id="67211538"/>
<feature type="domain" description="Cyclin-like" evidence="8">
    <location>
        <begin position="130"/>
        <end position="211"/>
    </location>
</feature>
<name>A0ABD5MNZ6_9EURY</name>
<keyword evidence="4" id="KW-0862">Zinc</keyword>
<evidence type="ECO:0000256" key="7">
    <source>
        <dbReference type="SAM" id="MobiDB-lite"/>
    </source>
</evidence>
<proteinExistence type="inferred from homology"/>
<dbReference type="InterPro" id="IPR013763">
    <property type="entry name" value="Cyclin-like_dom"/>
</dbReference>
<feature type="domain" description="Cyclin-like" evidence="8">
    <location>
        <begin position="224"/>
        <end position="305"/>
    </location>
</feature>
<dbReference type="PANTHER" id="PTHR11618">
    <property type="entry name" value="TRANSCRIPTION INITIATION FACTOR IIB-RELATED"/>
    <property type="match status" value="1"/>
</dbReference>
<dbReference type="RefSeq" id="WP_225935113.1">
    <property type="nucleotide sequence ID" value="NZ_CP082286.1"/>
</dbReference>
<reference evidence="9" key="1">
    <citation type="submission" date="2024-09" db="EMBL/GenBank/DDBJ databases">
        <authorList>
            <person name="Sun Q."/>
        </authorList>
    </citation>
    <scope>NUCLEOTIDE SEQUENCE [LARGE SCALE GENOMIC DNA]</scope>
    <source>
        <strain evidence="9">JCM 31273</strain>
    </source>
</reference>
<keyword evidence="2" id="KW-0677">Repeat</keyword>
<evidence type="ECO:0000256" key="4">
    <source>
        <dbReference type="ARBA" id="ARBA00022833"/>
    </source>
</evidence>
<keyword evidence="3" id="KW-0863">Zinc-finger</keyword>
<dbReference type="Proteomes" id="UP001589595">
    <property type="component" value="Unassembled WGS sequence"/>
</dbReference>
<keyword evidence="5" id="KW-0805">Transcription regulation</keyword>
<evidence type="ECO:0000313" key="10">
    <source>
        <dbReference type="Proteomes" id="UP001589595"/>
    </source>
</evidence>
<dbReference type="SUPFAM" id="SSF57783">
    <property type="entry name" value="Zinc beta-ribbon"/>
    <property type="match status" value="1"/>
</dbReference>
<accession>A0ABD5MNZ6</accession>
<protein>
    <submittedName>
        <fullName evidence="9">Transcription initiation factor IIB family protein</fullName>
    </submittedName>
</protein>
<gene>
    <name evidence="9" type="ORF">ACFFOL_15430</name>
</gene>
<dbReference type="Pfam" id="PF08271">
    <property type="entry name" value="Zn_Ribbon_TF"/>
    <property type="match status" value="1"/>
</dbReference>
<dbReference type="GO" id="GO:0008270">
    <property type="term" value="F:zinc ion binding"/>
    <property type="evidence" value="ECO:0007669"/>
    <property type="project" value="UniProtKB-KW"/>
</dbReference>
<comment type="caution">
    <text evidence="9">The sequence shown here is derived from an EMBL/GenBank/DDBJ whole genome shotgun (WGS) entry which is preliminary data.</text>
</comment>
<feature type="compositionally biased region" description="Basic residues" evidence="7">
    <location>
        <begin position="104"/>
        <end position="113"/>
    </location>
</feature>
<dbReference type="Gene3D" id="1.10.472.170">
    <property type="match status" value="1"/>
</dbReference>
<dbReference type="Pfam" id="PF00382">
    <property type="entry name" value="TFIIB"/>
    <property type="match status" value="2"/>
</dbReference>
<dbReference type="SMART" id="SM00385">
    <property type="entry name" value="CYCLIN"/>
    <property type="match status" value="2"/>
</dbReference>
<sequence length="305" mass="33248">MIGTAVYERRYDESTQQTDANTCPDCGGRVTMTGAEAVCDDCGLVLADEEVDLGPEWRFAGEDGARKRTGAPRTPARHDRGLSTRIGRTRDGKGNALDGDTRRRFARLRREQRRSKTESKADRNRRHGFTQIRRMASALGLGDSLRDQACRLFETAQDDGLLVGRSIEAMSAAAVYAACRCTGRPETRGDVSRVAQVSRARVDNAYTSLNRELGLPVPPREPATFLPKLVSALELPRAVERRARDVLDASPSVVGTAGHPQGIAGGAILVAARELNVRDRFSQAELATAADVTPVTLRKHRNALE</sequence>